<dbReference type="eggNOG" id="COG1440">
    <property type="taxonomic scope" value="Bacteria"/>
</dbReference>
<organism evidence="9 10">
    <name type="scientific">Coriobacterium glomerans (strain ATCC 49209 / DSM 20642 / JCM 10262 / PW2)</name>
    <dbReference type="NCBI Taxonomy" id="700015"/>
    <lineage>
        <taxon>Bacteria</taxon>
        <taxon>Bacillati</taxon>
        <taxon>Actinomycetota</taxon>
        <taxon>Coriobacteriia</taxon>
        <taxon>Coriobacteriales</taxon>
        <taxon>Coriobacteriaceae</taxon>
        <taxon>Coriobacterium</taxon>
    </lineage>
</organism>
<evidence type="ECO:0000256" key="4">
    <source>
        <dbReference type="ARBA" id="ARBA00022679"/>
    </source>
</evidence>
<keyword evidence="2" id="KW-0597">Phosphoprotein</keyword>
<dbReference type="Proteomes" id="UP000006851">
    <property type="component" value="Chromosome"/>
</dbReference>
<evidence type="ECO:0000259" key="8">
    <source>
        <dbReference type="PROSITE" id="PS51100"/>
    </source>
</evidence>
<dbReference type="EMBL" id="CP002628">
    <property type="protein sequence ID" value="AEB06232.1"/>
    <property type="molecule type" value="Genomic_DNA"/>
</dbReference>
<keyword evidence="5" id="KW-0598">Phosphotransferase system</keyword>
<keyword evidence="6" id="KW-0418">Kinase</keyword>
<proteinExistence type="predicted"/>
<evidence type="ECO:0000313" key="9">
    <source>
        <dbReference type="EMBL" id="AEB06232.1"/>
    </source>
</evidence>
<dbReference type="PROSITE" id="PS51100">
    <property type="entry name" value="PTS_EIIB_TYPE_3"/>
    <property type="match status" value="1"/>
</dbReference>
<feature type="domain" description="PTS EIIB type-3" evidence="8">
    <location>
        <begin position="1"/>
        <end position="103"/>
    </location>
</feature>
<dbReference type="InterPro" id="IPR036095">
    <property type="entry name" value="PTS_EIIB-like_sf"/>
</dbReference>
<dbReference type="InterPro" id="IPR003501">
    <property type="entry name" value="PTS_EIIB_2/3"/>
</dbReference>
<dbReference type="AlphaFoldDB" id="F2N9X7"/>
<dbReference type="STRING" id="700015.Corgl_0105"/>
<evidence type="ECO:0000256" key="3">
    <source>
        <dbReference type="ARBA" id="ARBA00022597"/>
    </source>
</evidence>
<accession>F2N9X7</accession>
<evidence type="ECO:0000256" key="5">
    <source>
        <dbReference type="ARBA" id="ARBA00022683"/>
    </source>
</evidence>
<dbReference type="Gene3D" id="3.40.50.2300">
    <property type="match status" value="1"/>
</dbReference>
<dbReference type="Pfam" id="PF02302">
    <property type="entry name" value="PTS_IIB"/>
    <property type="match status" value="1"/>
</dbReference>
<dbReference type="HOGENOM" id="CLU_147323_2_1_11"/>
<dbReference type="GO" id="GO:0009401">
    <property type="term" value="P:phosphoenolpyruvate-dependent sugar phosphotransferase system"/>
    <property type="evidence" value="ECO:0007669"/>
    <property type="project" value="UniProtKB-KW"/>
</dbReference>
<keyword evidence="10" id="KW-1185">Reference proteome</keyword>
<reference evidence="10" key="1">
    <citation type="journal article" date="2013" name="Stand. Genomic Sci.">
        <title>Complete genome sequence of Coriobacterium glomerans type strain (PW2(T)) from the midgut of Pyrrhocoris apterus L. (red soldier bug).</title>
        <authorList>
            <person name="Stackebrandt E."/>
            <person name="Zeytun A."/>
            <person name="Lapidus A."/>
            <person name="Nolan M."/>
            <person name="Lucas S."/>
            <person name="Hammon N."/>
            <person name="Deshpande S."/>
            <person name="Cheng J.F."/>
            <person name="Tapia R."/>
            <person name="Goodwin L.A."/>
            <person name="Pitluck S."/>
            <person name="Liolios K."/>
            <person name="Pagani I."/>
            <person name="Ivanova N."/>
            <person name="Mavromatis K."/>
            <person name="Mikhailova N."/>
            <person name="Huntemann M."/>
            <person name="Pati A."/>
            <person name="Chen A."/>
            <person name="Palaniappan K."/>
            <person name="Chang Y.J."/>
            <person name="Land M."/>
            <person name="Hauser L."/>
            <person name="Rohde M."/>
            <person name="Pukall R."/>
            <person name="Goker M."/>
            <person name="Detter J.C."/>
            <person name="Woyke T."/>
            <person name="Bristow J."/>
            <person name="Eisen J.A."/>
            <person name="Markowitz V."/>
            <person name="Hugenholtz P."/>
            <person name="Kyrpides N.C."/>
            <person name="Klenk H.P."/>
        </authorList>
    </citation>
    <scope>NUCLEOTIDE SEQUENCE</scope>
    <source>
        <strain evidence="10">ATCC 49209 / DSM 20642 / JCM 10262 / PW2</strain>
    </source>
</reference>
<name>F2N9X7_CORGP</name>
<keyword evidence="1" id="KW-0813">Transport</keyword>
<evidence type="ECO:0000256" key="1">
    <source>
        <dbReference type="ARBA" id="ARBA00022448"/>
    </source>
</evidence>
<feature type="modified residue" description="Phosphocysteine; by EIIA" evidence="7">
    <location>
        <position position="8"/>
    </location>
</feature>
<dbReference type="GO" id="GO:0008982">
    <property type="term" value="F:protein-N(PI)-phosphohistidine-sugar phosphotransferase activity"/>
    <property type="evidence" value="ECO:0007669"/>
    <property type="project" value="InterPro"/>
</dbReference>
<evidence type="ECO:0000256" key="6">
    <source>
        <dbReference type="ARBA" id="ARBA00022777"/>
    </source>
</evidence>
<dbReference type="InterPro" id="IPR013012">
    <property type="entry name" value="PTS_EIIB_3"/>
</dbReference>
<dbReference type="InterPro" id="IPR051819">
    <property type="entry name" value="PTS_sugar-specific_EIIB"/>
</dbReference>
<dbReference type="CDD" id="cd05564">
    <property type="entry name" value="PTS_IIB_chitobiose_lichenan"/>
    <property type="match status" value="1"/>
</dbReference>
<gene>
    <name evidence="9" type="ordered locus">Corgl_0105</name>
</gene>
<sequence>MVSIVLMCSQGASTSILVQKMKKSAEDQQIKCKIAAYSVNALTQIKDAADIILLGPQVKYMLAKIQAEVHCKVIPIDMRMYGLMDGESVLQTAIQALGSRGLS</sequence>
<dbReference type="OrthoDB" id="9808134at2"/>
<keyword evidence="3" id="KW-0762">Sugar transport</keyword>
<keyword evidence="4" id="KW-0808">Transferase</keyword>
<evidence type="ECO:0000256" key="2">
    <source>
        <dbReference type="ARBA" id="ARBA00022553"/>
    </source>
</evidence>
<evidence type="ECO:0000256" key="7">
    <source>
        <dbReference type="PROSITE-ProRule" id="PRU00423"/>
    </source>
</evidence>
<protein>
    <submittedName>
        <fullName evidence="9">Phosphotransferase system lactose/cellobiose-specific IIB subunit</fullName>
    </submittedName>
</protein>
<dbReference type="GO" id="GO:0016301">
    <property type="term" value="F:kinase activity"/>
    <property type="evidence" value="ECO:0007669"/>
    <property type="project" value="UniProtKB-KW"/>
</dbReference>
<evidence type="ECO:0000313" key="10">
    <source>
        <dbReference type="Proteomes" id="UP000006851"/>
    </source>
</evidence>
<dbReference type="KEGG" id="cgo:Corgl_0105"/>
<dbReference type="SUPFAM" id="SSF52794">
    <property type="entry name" value="PTS system IIB component-like"/>
    <property type="match status" value="1"/>
</dbReference>
<dbReference type="PANTHER" id="PTHR34581:SF2">
    <property type="entry name" value="PTS SYSTEM N,N'-DIACETYLCHITOBIOSE-SPECIFIC EIIB COMPONENT"/>
    <property type="match status" value="1"/>
</dbReference>
<dbReference type="RefSeq" id="WP_013707975.1">
    <property type="nucleotide sequence ID" value="NC_015389.1"/>
</dbReference>
<dbReference type="PANTHER" id="PTHR34581">
    <property type="entry name" value="PTS SYSTEM N,N'-DIACETYLCHITOBIOSE-SPECIFIC EIIB COMPONENT"/>
    <property type="match status" value="1"/>
</dbReference>